<feature type="compositionally biased region" description="Acidic residues" evidence="1">
    <location>
        <begin position="124"/>
        <end position="139"/>
    </location>
</feature>
<protein>
    <submittedName>
        <fullName evidence="3">Uncharacterized protein</fullName>
    </submittedName>
</protein>
<organism evidence="3 4">
    <name type="scientific">Desmospora activa DSM 45169</name>
    <dbReference type="NCBI Taxonomy" id="1121389"/>
    <lineage>
        <taxon>Bacteria</taxon>
        <taxon>Bacillati</taxon>
        <taxon>Bacillota</taxon>
        <taxon>Bacilli</taxon>
        <taxon>Bacillales</taxon>
        <taxon>Thermoactinomycetaceae</taxon>
        <taxon>Desmospora</taxon>
    </lineage>
</organism>
<keyword evidence="2" id="KW-0472">Membrane</keyword>
<feature type="compositionally biased region" description="Basic and acidic residues" evidence="1">
    <location>
        <begin position="87"/>
        <end position="110"/>
    </location>
</feature>
<keyword evidence="2" id="KW-1133">Transmembrane helix</keyword>
<feature type="transmembrane region" description="Helical" evidence="2">
    <location>
        <begin position="20"/>
        <end position="38"/>
    </location>
</feature>
<name>A0A2T4ZCZ3_9BACL</name>
<dbReference type="AlphaFoldDB" id="A0A2T4ZCZ3"/>
<reference evidence="3 4" key="1">
    <citation type="submission" date="2018-04" db="EMBL/GenBank/DDBJ databases">
        <title>Genomic Encyclopedia of Archaeal and Bacterial Type Strains, Phase II (KMG-II): from individual species to whole genera.</title>
        <authorList>
            <person name="Goeker M."/>
        </authorList>
    </citation>
    <scope>NUCLEOTIDE SEQUENCE [LARGE SCALE GENOMIC DNA]</scope>
    <source>
        <strain evidence="3 4">DSM 45169</strain>
    </source>
</reference>
<proteinExistence type="predicted"/>
<comment type="caution">
    <text evidence="3">The sequence shown here is derived from an EMBL/GenBank/DDBJ whole genome shotgun (WGS) entry which is preliminary data.</text>
</comment>
<accession>A0A2T4ZCZ3</accession>
<keyword evidence="4" id="KW-1185">Reference proteome</keyword>
<sequence length="289" mass="33752">MYNHRCIICFPFRSFLLVELIEYWNNSLFCLVRLLLYFDKIVREWTLIFKEVFVLPLKWYGALIAVFSLLFASGCSTVLIENMGLQQEKESPNDDKKKEKEEKEEEPKEKEEEEDTDAQPPMNDESEETSNSVEAEEVTAGDLTFYADNQNWMEESREEDEEGFEYYYFTPDGENADYARELIEVHTYPGVQDYFTSLVIAEGLQELLQEEYGESFSWQVIDQDRDNILAKISITDDETSQKADGMARVFSNDTGIYAIIYYTMEEWTDEKEEQWTNLLIQAGGSGMTL</sequence>
<keyword evidence="2" id="KW-0812">Transmembrane</keyword>
<feature type="region of interest" description="Disordered" evidence="1">
    <location>
        <begin position="86"/>
        <end position="146"/>
    </location>
</feature>
<feature type="transmembrane region" description="Helical" evidence="2">
    <location>
        <begin position="59"/>
        <end position="80"/>
    </location>
</feature>
<dbReference type="EMBL" id="PZZP01000001">
    <property type="protein sequence ID" value="PTM59759.1"/>
    <property type="molecule type" value="Genomic_DNA"/>
</dbReference>
<evidence type="ECO:0000313" key="3">
    <source>
        <dbReference type="EMBL" id="PTM59759.1"/>
    </source>
</evidence>
<evidence type="ECO:0000256" key="1">
    <source>
        <dbReference type="SAM" id="MobiDB-lite"/>
    </source>
</evidence>
<evidence type="ECO:0000313" key="4">
    <source>
        <dbReference type="Proteomes" id="UP000241639"/>
    </source>
</evidence>
<evidence type="ECO:0000256" key="2">
    <source>
        <dbReference type="SAM" id="Phobius"/>
    </source>
</evidence>
<gene>
    <name evidence="3" type="ORF">C8J48_2390</name>
</gene>
<dbReference type="Proteomes" id="UP000241639">
    <property type="component" value="Unassembled WGS sequence"/>
</dbReference>